<evidence type="ECO:0000256" key="1">
    <source>
        <dbReference type="SAM" id="MobiDB-lite"/>
    </source>
</evidence>
<name>A0A3G9G1Q0_9CAUL</name>
<proteinExistence type="predicted"/>
<sequence>MTEKVKDSKEFSEAEIAARRDDVVRRMIGTAPKDHPKKTAKGRVGRPIAS</sequence>
<dbReference type="EMBL" id="AP018827">
    <property type="protein sequence ID" value="BBF79691.1"/>
    <property type="molecule type" value="Genomic_DNA"/>
</dbReference>
<gene>
    <name evidence="2" type="ORF">EM6_0260</name>
</gene>
<accession>A0A3G9G1Q0</accession>
<organism evidence="2 3">
    <name type="scientific">Asticcacaulis excentricus</name>
    <dbReference type="NCBI Taxonomy" id="78587"/>
    <lineage>
        <taxon>Bacteria</taxon>
        <taxon>Pseudomonadati</taxon>
        <taxon>Pseudomonadota</taxon>
        <taxon>Alphaproteobacteria</taxon>
        <taxon>Caulobacterales</taxon>
        <taxon>Caulobacteraceae</taxon>
        <taxon>Asticcacaulis</taxon>
    </lineage>
</organism>
<dbReference type="RefSeq" id="WP_172961100.1">
    <property type="nucleotide sequence ID" value="NZ_AP018827.1"/>
</dbReference>
<dbReference type="Proteomes" id="UP000278756">
    <property type="component" value="Chromosome 1"/>
</dbReference>
<reference evidence="3" key="2">
    <citation type="journal article" date="2017" name="Plant Physiol. Biochem.">
        <title>Differential oxidative and antioxidative response of duckweed Lemna minor toward plant growth promoting/inhibiting bacteria.</title>
        <authorList>
            <person name="Ishizawa H."/>
            <person name="Kuroda M."/>
            <person name="Morikawa M."/>
            <person name="Ike M."/>
        </authorList>
    </citation>
    <scope>NUCLEOTIDE SEQUENCE [LARGE SCALE GENOMIC DNA]</scope>
    <source>
        <strain evidence="3">M6</strain>
    </source>
</reference>
<feature type="region of interest" description="Disordered" evidence="1">
    <location>
        <begin position="28"/>
        <end position="50"/>
    </location>
</feature>
<evidence type="ECO:0000313" key="3">
    <source>
        <dbReference type="Proteomes" id="UP000278756"/>
    </source>
</evidence>
<reference evidence="3" key="1">
    <citation type="journal article" date="2017" name="Biotechnol. Biofuels">
        <title>Evaluation of environmental bacterial communities as a factor affecting the growth of duckweed Lemna minor.</title>
        <authorList>
            <person name="Ishizawa H."/>
            <person name="Kuroda M."/>
            <person name="Morikawa M."/>
            <person name="Ike M."/>
        </authorList>
    </citation>
    <scope>NUCLEOTIDE SEQUENCE [LARGE SCALE GENOMIC DNA]</scope>
    <source>
        <strain evidence="3">M6</strain>
    </source>
</reference>
<dbReference type="AlphaFoldDB" id="A0A3G9G1Q0"/>
<protein>
    <submittedName>
        <fullName evidence="2">Uncharacterized protein</fullName>
    </submittedName>
</protein>
<evidence type="ECO:0000313" key="2">
    <source>
        <dbReference type="EMBL" id="BBF79691.1"/>
    </source>
</evidence>
<feature type="compositionally biased region" description="Basic residues" evidence="1">
    <location>
        <begin position="35"/>
        <end position="44"/>
    </location>
</feature>